<gene>
    <name evidence="2" type="ORF">PCOR1329_LOCUS3775</name>
</gene>
<evidence type="ECO:0000313" key="2">
    <source>
        <dbReference type="EMBL" id="CAK0793480.1"/>
    </source>
</evidence>
<proteinExistence type="predicted"/>
<evidence type="ECO:0000313" key="3">
    <source>
        <dbReference type="Proteomes" id="UP001189429"/>
    </source>
</evidence>
<organism evidence="2 3">
    <name type="scientific">Prorocentrum cordatum</name>
    <dbReference type="NCBI Taxonomy" id="2364126"/>
    <lineage>
        <taxon>Eukaryota</taxon>
        <taxon>Sar</taxon>
        <taxon>Alveolata</taxon>
        <taxon>Dinophyceae</taxon>
        <taxon>Prorocentrales</taxon>
        <taxon>Prorocentraceae</taxon>
        <taxon>Prorocentrum</taxon>
    </lineage>
</organism>
<comment type="caution">
    <text evidence="2">The sequence shown here is derived from an EMBL/GenBank/DDBJ whole genome shotgun (WGS) entry which is preliminary data.</text>
</comment>
<feature type="compositionally biased region" description="Pro residues" evidence="1">
    <location>
        <begin position="195"/>
        <end position="236"/>
    </location>
</feature>
<evidence type="ECO:0000256" key="1">
    <source>
        <dbReference type="SAM" id="MobiDB-lite"/>
    </source>
</evidence>
<protein>
    <submittedName>
        <fullName evidence="2">Uncharacterized protein</fullName>
    </submittedName>
</protein>
<sequence length="419" mass="43684">MAATARSGTVGGVECLRPRPPGTNYANNQAGAQSVCKLHAYAVGTTAACHTGYSPITDVAECSKAGSALGFELGQWGSWDYGGSCAQWGAGLGLTTWFYYHASNQNGAKPICKLNQYVVATGSCPNGFAAISSSTECDAAGEALGFHAGPFVSHAYGGNCAKWDGGWGEWGSAWYWHSASNQAGASLICSAVTAPPTPSPTPAPPTPSPTESPTPSPTSSPTPSPTSSPTPSPTMPTPTSIAASGQIAATGDPHLQNIQGERFDVMKQGRHVLINIPRGMSAENALLRVEAEARRMGGSCSDMYFEALNITGAWAEVKQAGGYTFRSDSIDNETPEWLAFGKVEMKIVHGHTQQGTPYLNFYVKHLGRTGLAVGGLLGEDDHSDAETAPEECWQRISLIAGATLSNHGSTLSDAVALLE</sequence>
<feature type="region of interest" description="Disordered" evidence="1">
    <location>
        <begin position="191"/>
        <end position="241"/>
    </location>
</feature>
<name>A0ABN9PKD3_9DINO</name>
<keyword evidence="3" id="KW-1185">Reference proteome</keyword>
<dbReference type="Proteomes" id="UP001189429">
    <property type="component" value="Unassembled WGS sequence"/>
</dbReference>
<reference evidence="2" key="1">
    <citation type="submission" date="2023-10" db="EMBL/GenBank/DDBJ databases">
        <authorList>
            <person name="Chen Y."/>
            <person name="Shah S."/>
            <person name="Dougan E. K."/>
            <person name="Thang M."/>
            <person name="Chan C."/>
        </authorList>
    </citation>
    <scope>NUCLEOTIDE SEQUENCE [LARGE SCALE GENOMIC DNA]</scope>
</reference>
<dbReference type="EMBL" id="CAUYUJ010000977">
    <property type="protein sequence ID" value="CAK0793480.1"/>
    <property type="molecule type" value="Genomic_DNA"/>
</dbReference>
<accession>A0ABN9PKD3</accession>